<dbReference type="FunFam" id="3.10.450.50:FF:000002">
    <property type="entry name" value="Ras GTPase-activating protein-binding protein 2 isoform 1"/>
    <property type="match status" value="1"/>
</dbReference>
<feature type="region of interest" description="Disordered" evidence="12">
    <location>
        <begin position="139"/>
        <end position="223"/>
    </location>
</feature>
<gene>
    <name evidence="15" type="primary">G3BP1</name>
</gene>
<organism evidence="15 16">
    <name type="scientific">Denticeps clupeoides</name>
    <name type="common">denticle herring</name>
    <dbReference type="NCBI Taxonomy" id="299321"/>
    <lineage>
        <taxon>Eukaryota</taxon>
        <taxon>Metazoa</taxon>
        <taxon>Chordata</taxon>
        <taxon>Craniata</taxon>
        <taxon>Vertebrata</taxon>
        <taxon>Euteleostomi</taxon>
        <taxon>Actinopterygii</taxon>
        <taxon>Neopterygii</taxon>
        <taxon>Teleostei</taxon>
        <taxon>Clupei</taxon>
        <taxon>Clupeiformes</taxon>
        <taxon>Denticipitoidei</taxon>
        <taxon>Denticipitidae</taxon>
        <taxon>Denticeps</taxon>
    </lineage>
</organism>
<dbReference type="SMART" id="SM00360">
    <property type="entry name" value="RRM"/>
    <property type="match status" value="1"/>
</dbReference>
<reference evidence="15" key="3">
    <citation type="submission" date="2025-09" db="UniProtKB">
        <authorList>
            <consortium name="Ensembl"/>
        </authorList>
    </citation>
    <scope>IDENTIFICATION</scope>
</reference>
<dbReference type="Pfam" id="PF00076">
    <property type="entry name" value="RRM_1"/>
    <property type="match status" value="1"/>
</dbReference>
<keyword evidence="8" id="KW-0832">Ubl conjugation</keyword>
<protein>
    <recommendedName>
        <fullName evidence="17">Ras GTPase-activating protein-binding protein 1</fullName>
    </recommendedName>
</protein>
<reference evidence="15" key="2">
    <citation type="submission" date="2025-08" db="UniProtKB">
        <authorList>
            <consortium name="Ensembl"/>
        </authorList>
    </citation>
    <scope>IDENTIFICATION</scope>
</reference>
<dbReference type="SUPFAM" id="SSF54427">
    <property type="entry name" value="NTF2-like"/>
    <property type="match status" value="1"/>
</dbReference>
<feature type="compositionally biased region" description="Basic and acidic residues" evidence="12">
    <location>
        <begin position="187"/>
        <end position="197"/>
    </location>
</feature>
<evidence type="ECO:0000256" key="11">
    <source>
        <dbReference type="PROSITE-ProRule" id="PRU00176"/>
    </source>
</evidence>
<dbReference type="GO" id="GO:0045087">
    <property type="term" value="P:innate immune response"/>
    <property type="evidence" value="ECO:0007669"/>
    <property type="project" value="UniProtKB-KW"/>
</dbReference>
<dbReference type="PROSITE" id="PS50102">
    <property type="entry name" value="RRM"/>
    <property type="match status" value="1"/>
</dbReference>
<evidence type="ECO:0000256" key="2">
    <source>
        <dbReference type="ARBA" id="ARBA00022448"/>
    </source>
</evidence>
<evidence type="ECO:0000256" key="4">
    <source>
        <dbReference type="ARBA" id="ARBA00022490"/>
    </source>
</evidence>
<dbReference type="InterPro" id="IPR039539">
    <property type="entry name" value="Ras_GTPase_bind_prot"/>
</dbReference>
<dbReference type="PROSITE" id="PS50177">
    <property type="entry name" value="NTF2_DOMAIN"/>
    <property type="match status" value="1"/>
</dbReference>
<feature type="compositionally biased region" description="Basic and acidic residues" evidence="12">
    <location>
        <begin position="305"/>
        <end position="331"/>
    </location>
</feature>
<dbReference type="PANTHER" id="PTHR10693:SF21">
    <property type="entry name" value="RAS GTPASE-ACTIVATING PROTEIN-BINDING PROTEIN 1"/>
    <property type="match status" value="1"/>
</dbReference>
<evidence type="ECO:0000256" key="6">
    <source>
        <dbReference type="ARBA" id="ARBA00022553"/>
    </source>
</evidence>
<sequence length="366" mass="40976">MVMEKPSAQLVGREFVRQYYTLLNQAPDYLHRFYGKNSSYVHGGLDSNGKPAEAVYGQSEIHKKVMALKFQDCHTKIRHVDAHATLNEGVVVQVMGELSNNMQPMRKFMQTFVLAPEGTVANKFYVHNDIFRYQDEIFGDSESEPPEESEEDVEELEERGASPDVAQDEPTALPEQKTEAPAAAQRPQRDQRPREPRPGAPPGQRGPRTPVREGELGETLDVRRTVRYPDAHQLFVGNVPHDVDKSELKEFFEQYGTVLDLRINSGGKLPNFGFVVFDDSEPVQKILSSRPIKIRGDIRLNVEEKKTRSAREGERRDIRPRGPGGPRDRPGGPRGPPSRGGMVMKPSMGAGRGTGPSEGRFPAPRQ</sequence>
<proteinExistence type="predicted"/>
<keyword evidence="2" id="KW-0813">Transport</keyword>
<dbReference type="Gene3D" id="3.10.450.50">
    <property type="match status" value="1"/>
</dbReference>
<dbReference type="InterPro" id="IPR002075">
    <property type="entry name" value="NTF2_dom"/>
</dbReference>
<dbReference type="CDD" id="cd00780">
    <property type="entry name" value="NTF2"/>
    <property type="match status" value="1"/>
</dbReference>
<dbReference type="InterPro" id="IPR035979">
    <property type="entry name" value="RBD_domain_sf"/>
</dbReference>
<evidence type="ECO:0000256" key="12">
    <source>
        <dbReference type="SAM" id="MobiDB-lite"/>
    </source>
</evidence>
<evidence type="ECO:0000256" key="1">
    <source>
        <dbReference type="ARBA" id="ARBA00004210"/>
    </source>
</evidence>
<dbReference type="PANTHER" id="PTHR10693">
    <property type="entry name" value="RAS GTPASE-ACTIVATING PROTEIN-BINDING PROTEIN"/>
    <property type="match status" value="1"/>
</dbReference>
<dbReference type="Gene3D" id="3.30.70.330">
    <property type="match status" value="1"/>
</dbReference>
<feature type="compositionally biased region" description="Acidic residues" evidence="12">
    <location>
        <begin position="139"/>
        <end position="157"/>
    </location>
</feature>
<dbReference type="Pfam" id="PF02136">
    <property type="entry name" value="NTF2"/>
    <property type="match status" value="1"/>
</dbReference>
<evidence type="ECO:0000256" key="5">
    <source>
        <dbReference type="ARBA" id="ARBA00022499"/>
    </source>
</evidence>
<dbReference type="InterPro" id="IPR000504">
    <property type="entry name" value="RRM_dom"/>
</dbReference>
<dbReference type="GO" id="GO:1990904">
    <property type="term" value="C:ribonucleoprotein complex"/>
    <property type="evidence" value="ECO:0007669"/>
    <property type="project" value="TreeGrafter"/>
</dbReference>
<keyword evidence="6" id="KW-0597">Phosphoprotein</keyword>
<dbReference type="AlphaFoldDB" id="A0AAY4EP76"/>
<keyword evidence="9" id="KW-0391">Immunity</keyword>
<evidence type="ECO:0000313" key="15">
    <source>
        <dbReference type="Ensembl" id="ENSDCDP00010059109.1"/>
    </source>
</evidence>
<evidence type="ECO:0008006" key="17">
    <source>
        <dbReference type="Google" id="ProtNLM"/>
    </source>
</evidence>
<keyword evidence="16" id="KW-1185">Reference proteome</keyword>
<evidence type="ECO:0000313" key="16">
    <source>
        <dbReference type="Proteomes" id="UP000694580"/>
    </source>
</evidence>
<keyword evidence="10 11" id="KW-0694">RNA-binding</keyword>
<feature type="domain" description="NTF2" evidence="14">
    <location>
        <begin position="11"/>
        <end position="133"/>
    </location>
</feature>
<dbReference type="SUPFAM" id="SSF54928">
    <property type="entry name" value="RNA-binding domain, RBD"/>
    <property type="match status" value="1"/>
</dbReference>
<name>A0AAY4EP76_9TELE</name>
<dbReference type="GO" id="GO:0010494">
    <property type="term" value="C:cytoplasmic stress granule"/>
    <property type="evidence" value="ECO:0007669"/>
    <property type="project" value="UniProtKB-SubCell"/>
</dbReference>
<dbReference type="GeneTree" id="ENSGT00390000011365"/>
<dbReference type="FunFam" id="3.30.70.330:FF:001805">
    <property type="match status" value="1"/>
</dbReference>
<evidence type="ECO:0000259" key="13">
    <source>
        <dbReference type="PROSITE" id="PS50102"/>
    </source>
</evidence>
<keyword evidence="3" id="KW-0488">Methylation</keyword>
<keyword evidence="4" id="KW-0963">Cytoplasm</keyword>
<reference evidence="15 16" key="1">
    <citation type="submission" date="2020-06" db="EMBL/GenBank/DDBJ databases">
        <authorList>
            <consortium name="Wellcome Sanger Institute Data Sharing"/>
        </authorList>
    </citation>
    <scope>NUCLEOTIDE SEQUENCE [LARGE SCALE GENOMIC DNA]</scope>
</reference>
<keyword evidence="5" id="KW-1017">Isopeptide bond</keyword>
<evidence type="ECO:0000256" key="3">
    <source>
        <dbReference type="ARBA" id="ARBA00022481"/>
    </source>
</evidence>
<dbReference type="InterPro" id="IPR018222">
    <property type="entry name" value="Nuclear_transport_factor_2_euk"/>
</dbReference>
<evidence type="ECO:0000259" key="14">
    <source>
        <dbReference type="PROSITE" id="PS50177"/>
    </source>
</evidence>
<dbReference type="InterPro" id="IPR032710">
    <property type="entry name" value="NTF2-like_dom_sf"/>
</dbReference>
<dbReference type="GO" id="GO:0005829">
    <property type="term" value="C:cytosol"/>
    <property type="evidence" value="ECO:0007669"/>
    <property type="project" value="TreeGrafter"/>
</dbReference>
<feature type="compositionally biased region" description="Basic and acidic residues" evidence="12">
    <location>
        <begin position="210"/>
        <end position="223"/>
    </location>
</feature>
<dbReference type="Ensembl" id="ENSDCDT00010069820.1">
    <property type="protein sequence ID" value="ENSDCDP00010059109.1"/>
    <property type="gene ID" value="ENSDCDG00010033104.1"/>
</dbReference>
<dbReference type="CDD" id="cd12463">
    <property type="entry name" value="RRM_G3BP1"/>
    <property type="match status" value="1"/>
</dbReference>
<evidence type="ECO:0000256" key="8">
    <source>
        <dbReference type="ARBA" id="ARBA00022843"/>
    </source>
</evidence>
<feature type="region of interest" description="Disordered" evidence="12">
    <location>
        <begin position="305"/>
        <end position="366"/>
    </location>
</feature>
<dbReference type="Proteomes" id="UP000694580">
    <property type="component" value="Chromosome 18"/>
</dbReference>
<dbReference type="InterPro" id="IPR012677">
    <property type="entry name" value="Nucleotide-bd_a/b_plait_sf"/>
</dbReference>
<comment type="subcellular location">
    <subcellularLocation>
        <location evidence="1">Cytoplasm</location>
        <location evidence="1">Stress granule</location>
    </subcellularLocation>
</comment>
<evidence type="ECO:0000256" key="7">
    <source>
        <dbReference type="ARBA" id="ARBA00022588"/>
    </source>
</evidence>
<evidence type="ECO:0000256" key="9">
    <source>
        <dbReference type="ARBA" id="ARBA00022859"/>
    </source>
</evidence>
<keyword evidence="7" id="KW-0399">Innate immunity</keyword>
<accession>A0AAY4EP76</accession>
<feature type="domain" description="RRM" evidence="13">
    <location>
        <begin position="232"/>
        <end position="307"/>
    </location>
</feature>
<dbReference type="InterPro" id="IPR034374">
    <property type="entry name" value="G3BP1_RRM"/>
</dbReference>
<dbReference type="GO" id="GO:0003729">
    <property type="term" value="F:mRNA binding"/>
    <property type="evidence" value="ECO:0007669"/>
    <property type="project" value="TreeGrafter"/>
</dbReference>
<evidence type="ECO:0000256" key="10">
    <source>
        <dbReference type="ARBA" id="ARBA00022884"/>
    </source>
</evidence>